<protein>
    <recommendedName>
        <fullName evidence="3">SnoaL-like domain-containing protein</fullName>
    </recommendedName>
</protein>
<evidence type="ECO:0000313" key="1">
    <source>
        <dbReference type="EMBL" id="KEY70259.1"/>
    </source>
</evidence>
<organism evidence="1 2">
    <name type="scientific">Stachybotrys chartarum (strain CBS 109288 / IBT 7711)</name>
    <name type="common">Toxic black mold</name>
    <name type="synonym">Stilbospora chartarum</name>
    <dbReference type="NCBI Taxonomy" id="1280523"/>
    <lineage>
        <taxon>Eukaryota</taxon>
        <taxon>Fungi</taxon>
        <taxon>Dikarya</taxon>
        <taxon>Ascomycota</taxon>
        <taxon>Pezizomycotina</taxon>
        <taxon>Sordariomycetes</taxon>
        <taxon>Hypocreomycetidae</taxon>
        <taxon>Hypocreales</taxon>
        <taxon>Stachybotryaceae</taxon>
        <taxon>Stachybotrys</taxon>
    </lineage>
</organism>
<dbReference type="PANTHER" id="PTHR39401:SF1">
    <property type="entry name" value="SNOAL-LIKE DOMAIN-CONTAINING PROTEIN"/>
    <property type="match status" value="1"/>
</dbReference>
<name>A0A084AY80_STACB</name>
<sequence length="148" mass="17114">MSNHVTGGYFPIYPQHDSLPDPDIRTFITNFYRTSDNPAANELWISYFTKDATDARGTAIREMRGRMWTTVDERKHTVTKIFPGMFQGADEGRPPECECMLFGEVQYRTKGDDAPSTASWAGHGTLRKEKEGEHEEWKFAQYQVWLQK</sequence>
<dbReference type="PANTHER" id="PTHR39401">
    <property type="entry name" value="SNOAL-LIKE DOMAIN-CONTAINING PROTEIN"/>
    <property type="match status" value="1"/>
</dbReference>
<dbReference type="HOGENOM" id="CLU_107714_2_2_1"/>
<keyword evidence="2" id="KW-1185">Reference proteome</keyword>
<dbReference type="Proteomes" id="UP000028045">
    <property type="component" value="Unassembled WGS sequence"/>
</dbReference>
<accession>A0A084AY80</accession>
<evidence type="ECO:0000313" key="2">
    <source>
        <dbReference type="Proteomes" id="UP000028045"/>
    </source>
</evidence>
<dbReference type="OrthoDB" id="3468019at2759"/>
<dbReference type="EMBL" id="KL648456">
    <property type="protein sequence ID" value="KEY70259.1"/>
    <property type="molecule type" value="Genomic_DNA"/>
</dbReference>
<reference evidence="1 2" key="1">
    <citation type="journal article" date="2014" name="BMC Genomics">
        <title>Comparative genome sequencing reveals chemotype-specific gene clusters in the toxigenic black mold Stachybotrys.</title>
        <authorList>
            <person name="Semeiks J."/>
            <person name="Borek D."/>
            <person name="Otwinowski Z."/>
            <person name="Grishin N.V."/>
        </authorList>
    </citation>
    <scope>NUCLEOTIDE SEQUENCE [LARGE SCALE GENOMIC DNA]</scope>
    <source>
        <strain evidence="2">CBS 109288 / IBT 7711</strain>
    </source>
</reference>
<proteinExistence type="predicted"/>
<gene>
    <name evidence="1" type="ORF">S7711_10827</name>
</gene>
<dbReference type="AlphaFoldDB" id="A0A084AY80"/>
<evidence type="ECO:0008006" key="3">
    <source>
        <dbReference type="Google" id="ProtNLM"/>
    </source>
</evidence>